<sequence length="222" mass="24539">MKVGIISAMPSEMAYVFEHIKIKETIKKKMNQFTIGSYQGIDIVCVVCGVGKVNAAVYTQLLIDDQSPDYIINIGIAGGLGEGVKTLDLVVGNSYSHHDVNVKQAESLFPNKRAFPASDVLLKLIKEKIPTIHEGVMTSSESFIANNEEKQQIKQQFNPISVDMETSAIAHCCYLNEVPFISLRCISDLADDQADDSYDNFEIVASDLVGEHLLKILEELKK</sequence>
<dbReference type="GO" id="GO:0005829">
    <property type="term" value="C:cytosol"/>
    <property type="evidence" value="ECO:0007669"/>
    <property type="project" value="TreeGrafter"/>
</dbReference>
<dbReference type="Pfam" id="PF01048">
    <property type="entry name" value="PNP_UDP_1"/>
    <property type="match status" value="1"/>
</dbReference>
<dbReference type="InterPro" id="IPR035994">
    <property type="entry name" value="Nucleoside_phosphorylase_sf"/>
</dbReference>
<evidence type="ECO:0000256" key="5">
    <source>
        <dbReference type="ARBA" id="ARBA00023167"/>
    </source>
</evidence>
<evidence type="ECO:0000313" key="7">
    <source>
        <dbReference type="EMBL" id="QIL49102.1"/>
    </source>
</evidence>
<dbReference type="RefSeq" id="WP_166035231.1">
    <property type="nucleotide sequence ID" value="NZ_CP049887.1"/>
</dbReference>
<dbReference type="PANTHER" id="PTHR46832">
    <property type="entry name" value="5'-METHYLTHIOADENOSINE/S-ADENOSYLHOMOCYSTEINE NUCLEOSIDASE"/>
    <property type="match status" value="1"/>
</dbReference>
<proteinExistence type="predicted"/>
<dbReference type="InterPro" id="IPR000845">
    <property type="entry name" value="Nucleoside_phosphorylase_d"/>
</dbReference>
<keyword evidence="5" id="KW-0486">Methionine biosynthesis</keyword>
<dbReference type="GO" id="GO:0019509">
    <property type="term" value="P:L-methionine salvage from methylthioadenosine"/>
    <property type="evidence" value="ECO:0007669"/>
    <property type="project" value="UniProtKB-UniPathway"/>
</dbReference>
<dbReference type="AlphaFoldDB" id="A0A6G8AVW7"/>
<dbReference type="GO" id="GO:0008782">
    <property type="term" value="F:adenosylhomocysteine nucleosidase activity"/>
    <property type="evidence" value="ECO:0007669"/>
    <property type="project" value="UniProtKB-EC"/>
</dbReference>
<evidence type="ECO:0000256" key="2">
    <source>
        <dbReference type="ARBA" id="ARBA00011974"/>
    </source>
</evidence>
<dbReference type="KEGG" id="vhy:G7082_11685"/>
<dbReference type="InterPro" id="IPR010049">
    <property type="entry name" value="MTA_SAH_Nsdase"/>
</dbReference>
<dbReference type="Gene3D" id="3.40.50.1580">
    <property type="entry name" value="Nucleoside phosphorylase domain"/>
    <property type="match status" value="1"/>
</dbReference>
<dbReference type="UniPathway" id="UPA00904">
    <property type="reaction ID" value="UER00871"/>
</dbReference>
<dbReference type="GO" id="GO:0019284">
    <property type="term" value="P:L-methionine salvage from S-adenosylmethionine"/>
    <property type="evidence" value="ECO:0007669"/>
    <property type="project" value="TreeGrafter"/>
</dbReference>
<comment type="pathway">
    <text evidence="1">Amino-acid biosynthesis; L-methionine biosynthesis via salvage pathway; S-methyl-5-thio-alpha-D-ribose 1-phosphate from S-methyl-5'-thioadenosine (hydrolase route): step 1/2.</text>
</comment>
<reference evidence="7 8" key="1">
    <citation type="submission" date="2020-03" db="EMBL/GenBank/DDBJ databases">
        <title>Vagococcus sp. nov., isolated from beetles.</title>
        <authorList>
            <person name="Hyun D.-W."/>
            <person name="Bae J.-W."/>
        </authorList>
    </citation>
    <scope>NUCLEOTIDE SEQUENCE [LARGE SCALE GENOMIC DNA]</scope>
    <source>
        <strain evidence="7 8">HDW17B</strain>
    </source>
</reference>
<evidence type="ECO:0000256" key="3">
    <source>
        <dbReference type="ARBA" id="ARBA00022605"/>
    </source>
</evidence>
<keyword evidence="7" id="KW-0326">Glycosidase</keyword>
<feature type="domain" description="Nucleoside phosphorylase" evidence="6">
    <location>
        <begin position="2"/>
        <end position="216"/>
    </location>
</feature>
<evidence type="ECO:0000256" key="4">
    <source>
        <dbReference type="ARBA" id="ARBA00022801"/>
    </source>
</evidence>
<dbReference type="CDD" id="cd09008">
    <property type="entry name" value="MTAN"/>
    <property type="match status" value="1"/>
</dbReference>
<organism evidence="7 8">
    <name type="scientific">Vagococcus hydrophili</name>
    <dbReference type="NCBI Taxonomy" id="2714947"/>
    <lineage>
        <taxon>Bacteria</taxon>
        <taxon>Bacillati</taxon>
        <taxon>Bacillota</taxon>
        <taxon>Bacilli</taxon>
        <taxon>Lactobacillales</taxon>
        <taxon>Enterococcaceae</taxon>
        <taxon>Vagococcus</taxon>
    </lineage>
</organism>
<evidence type="ECO:0000256" key="1">
    <source>
        <dbReference type="ARBA" id="ARBA00004945"/>
    </source>
</evidence>
<dbReference type="GO" id="GO:0008930">
    <property type="term" value="F:methylthioadenosine nucleosidase activity"/>
    <property type="evidence" value="ECO:0007669"/>
    <property type="project" value="InterPro"/>
</dbReference>
<name>A0A6G8AVW7_9ENTE</name>
<dbReference type="EC" id="3.2.2.9" evidence="2"/>
<dbReference type="EMBL" id="CP049887">
    <property type="protein sequence ID" value="QIL49102.1"/>
    <property type="molecule type" value="Genomic_DNA"/>
</dbReference>
<keyword evidence="8" id="KW-1185">Reference proteome</keyword>
<dbReference type="NCBIfam" id="NF004079">
    <property type="entry name" value="PRK05584.1"/>
    <property type="match status" value="1"/>
</dbReference>
<dbReference type="GO" id="GO:0009164">
    <property type="term" value="P:nucleoside catabolic process"/>
    <property type="evidence" value="ECO:0007669"/>
    <property type="project" value="InterPro"/>
</dbReference>
<keyword evidence="4 7" id="KW-0378">Hydrolase</keyword>
<evidence type="ECO:0000259" key="6">
    <source>
        <dbReference type="Pfam" id="PF01048"/>
    </source>
</evidence>
<gene>
    <name evidence="7" type="ORF">G7082_11685</name>
</gene>
<keyword evidence="3" id="KW-0028">Amino-acid biosynthesis</keyword>
<evidence type="ECO:0000313" key="8">
    <source>
        <dbReference type="Proteomes" id="UP000501747"/>
    </source>
</evidence>
<dbReference type="Proteomes" id="UP000501747">
    <property type="component" value="Chromosome"/>
</dbReference>
<dbReference type="PANTHER" id="PTHR46832:SF1">
    <property type="entry name" value="5'-METHYLTHIOADENOSINE_S-ADENOSYLHOMOCYSTEINE NUCLEOSIDASE"/>
    <property type="match status" value="1"/>
</dbReference>
<dbReference type="SUPFAM" id="SSF53167">
    <property type="entry name" value="Purine and uridine phosphorylases"/>
    <property type="match status" value="1"/>
</dbReference>
<protein>
    <recommendedName>
        <fullName evidence="2">adenosylhomocysteine nucleosidase</fullName>
        <ecNumber evidence="2">3.2.2.9</ecNumber>
    </recommendedName>
</protein>
<dbReference type="NCBIfam" id="TIGR01704">
    <property type="entry name" value="MTA_SAH-Nsdase"/>
    <property type="match status" value="1"/>
</dbReference>
<accession>A0A6G8AVW7</accession>